<keyword evidence="1" id="KW-0597">Phosphoprotein</keyword>
<protein>
    <submittedName>
        <fullName evidence="4">Signal transduction histidine kinase</fullName>
    </submittedName>
</protein>
<dbReference type="GO" id="GO:0000155">
    <property type="term" value="F:phosphorelay sensor kinase activity"/>
    <property type="evidence" value="ECO:0007669"/>
    <property type="project" value="InterPro"/>
</dbReference>
<keyword evidence="2" id="KW-0472">Membrane</keyword>
<accession>A0A161JNU7</accession>
<feature type="domain" description="Histidine kinase" evidence="3">
    <location>
        <begin position="415"/>
        <end position="661"/>
    </location>
</feature>
<dbReference type="PANTHER" id="PTHR43065:SF42">
    <property type="entry name" value="TWO-COMPONENT SENSOR PPRA"/>
    <property type="match status" value="1"/>
</dbReference>
<dbReference type="Gene3D" id="1.10.287.130">
    <property type="match status" value="1"/>
</dbReference>
<dbReference type="InterPro" id="IPR003594">
    <property type="entry name" value="HATPase_dom"/>
</dbReference>
<dbReference type="InterPro" id="IPR013656">
    <property type="entry name" value="PAS_4"/>
</dbReference>
<dbReference type="Pfam" id="PF02518">
    <property type="entry name" value="HATPase_c"/>
    <property type="match status" value="1"/>
</dbReference>
<dbReference type="SUPFAM" id="SSF47384">
    <property type="entry name" value="Homodimeric domain of signal transducing histidine kinase"/>
    <property type="match status" value="1"/>
</dbReference>
<reference evidence="4" key="1">
    <citation type="submission" date="2015-10" db="EMBL/GenBank/DDBJ databases">
        <authorList>
            <person name="Gilbert D.G."/>
        </authorList>
    </citation>
    <scope>NUCLEOTIDE SEQUENCE</scope>
</reference>
<dbReference type="SMART" id="SM00388">
    <property type="entry name" value="HisKA"/>
    <property type="match status" value="1"/>
</dbReference>
<dbReference type="Gene3D" id="3.30.450.20">
    <property type="entry name" value="PAS domain"/>
    <property type="match status" value="1"/>
</dbReference>
<evidence type="ECO:0000256" key="2">
    <source>
        <dbReference type="SAM" id="Phobius"/>
    </source>
</evidence>
<dbReference type="SMART" id="SM00091">
    <property type="entry name" value="PAS"/>
    <property type="match status" value="1"/>
</dbReference>
<proteinExistence type="predicted"/>
<dbReference type="Gene3D" id="3.30.565.10">
    <property type="entry name" value="Histidine kinase-like ATPase, C-terminal domain"/>
    <property type="match status" value="1"/>
</dbReference>
<dbReference type="Pfam" id="PF00512">
    <property type="entry name" value="HisKA"/>
    <property type="match status" value="1"/>
</dbReference>
<dbReference type="SUPFAM" id="SSF55785">
    <property type="entry name" value="PYP-like sensor domain (PAS domain)"/>
    <property type="match status" value="1"/>
</dbReference>
<keyword evidence="4" id="KW-0418">Kinase</keyword>
<sequence>MLARQKAMLATLVICGLIIALTTVAYILAAERVGREQLAPEISRTFADLLQAQVMQNEIKGVAKERKNEEVQLHKLQSLMHRMTQHYQVSEMALYNTEGQRVAHSFSQNETSLLSTNLTATPSKKTIHRYQLRVTEQPMSLLISTQVSLPNFFYLDTLTTALLVVTMSALLVFFLYALTRNWQRTPYQNLLHDIRTATRNDNDERITISTQDPDIKPLAEALNDLFWLRNQRTQHLKTAHQQAERARLRATRLSTETRQMNEDLAREVSVRRGIEVQLKNTKTLLNGILNAMPSALFALDARNRIVQCNQQAGDWLNKEYTQLVGLPLLTLVPELANQNILPSSPAVAARMEKIERLTIQSFERPMVTDVLAYPLPYGQQARVVIRIDDVSQRQRMEEIMVQTEKMMTVGGLAAGMAHEINNPLGAILQNLQNIRRRLQHNLVANQKVATKVGLPLDKLEEYLEQRAIYQFFDHIQDAGERAAQIVANMLQFARNDHLQKRPVDVQELIDTTLTIASNDLSLRHIDVELDNTTTIPQVICVPSEIEQVLLNLLKNSQQALESYEPDPAVEPKWRPRVRIRASWDEERICITIEDNGPGIPSDVVAHIFEPFYTTKEVGQGTGLGLSVSYFIVTSHHQGQLRYRPITDGHGACFELCLPHNDGPHRLLL</sequence>
<dbReference type="EMBL" id="CZQC01000063">
    <property type="protein sequence ID" value="CUS42202.1"/>
    <property type="molecule type" value="Genomic_DNA"/>
</dbReference>
<gene>
    <name evidence="4" type="ORF">MGWOODY_Tha1620</name>
</gene>
<evidence type="ECO:0000256" key="1">
    <source>
        <dbReference type="ARBA" id="ARBA00022553"/>
    </source>
</evidence>
<dbReference type="InterPro" id="IPR004358">
    <property type="entry name" value="Sig_transdc_His_kin-like_C"/>
</dbReference>
<dbReference type="InterPro" id="IPR036890">
    <property type="entry name" value="HATPase_C_sf"/>
</dbReference>
<name>A0A161JNU7_9ZZZZ</name>
<dbReference type="PROSITE" id="PS50109">
    <property type="entry name" value="HIS_KIN"/>
    <property type="match status" value="1"/>
</dbReference>
<keyword evidence="4" id="KW-0808">Transferase</keyword>
<dbReference type="PRINTS" id="PR00344">
    <property type="entry name" value="BCTRLSENSOR"/>
</dbReference>
<dbReference type="InterPro" id="IPR035965">
    <property type="entry name" value="PAS-like_dom_sf"/>
</dbReference>
<dbReference type="InterPro" id="IPR000014">
    <property type="entry name" value="PAS"/>
</dbReference>
<evidence type="ECO:0000313" key="4">
    <source>
        <dbReference type="EMBL" id="CUS42202.1"/>
    </source>
</evidence>
<dbReference type="AlphaFoldDB" id="A0A161JNU7"/>
<dbReference type="InterPro" id="IPR036097">
    <property type="entry name" value="HisK_dim/P_sf"/>
</dbReference>
<dbReference type="PANTHER" id="PTHR43065">
    <property type="entry name" value="SENSOR HISTIDINE KINASE"/>
    <property type="match status" value="1"/>
</dbReference>
<keyword evidence="2" id="KW-1133">Transmembrane helix</keyword>
<organism evidence="4">
    <name type="scientific">hydrothermal vent metagenome</name>
    <dbReference type="NCBI Taxonomy" id="652676"/>
    <lineage>
        <taxon>unclassified sequences</taxon>
        <taxon>metagenomes</taxon>
        <taxon>ecological metagenomes</taxon>
    </lineage>
</organism>
<evidence type="ECO:0000259" key="3">
    <source>
        <dbReference type="PROSITE" id="PS50109"/>
    </source>
</evidence>
<feature type="transmembrane region" description="Helical" evidence="2">
    <location>
        <begin position="152"/>
        <end position="178"/>
    </location>
</feature>
<dbReference type="SMART" id="SM00387">
    <property type="entry name" value="HATPase_c"/>
    <property type="match status" value="1"/>
</dbReference>
<dbReference type="CDD" id="cd00082">
    <property type="entry name" value="HisKA"/>
    <property type="match status" value="1"/>
</dbReference>
<dbReference type="SUPFAM" id="SSF55874">
    <property type="entry name" value="ATPase domain of HSP90 chaperone/DNA topoisomerase II/histidine kinase"/>
    <property type="match status" value="1"/>
</dbReference>
<dbReference type="Pfam" id="PF08448">
    <property type="entry name" value="PAS_4"/>
    <property type="match status" value="1"/>
</dbReference>
<dbReference type="InterPro" id="IPR005467">
    <property type="entry name" value="His_kinase_dom"/>
</dbReference>
<keyword evidence="2" id="KW-0812">Transmembrane</keyword>
<dbReference type="InterPro" id="IPR003661">
    <property type="entry name" value="HisK_dim/P_dom"/>
</dbReference>